<dbReference type="AlphaFoldDB" id="A0A4Y7SSL0"/>
<dbReference type="Proteomes" id="UP000298030">
    <property type="component" value="Unassembled WGS sequence"/>
</dbReference>
<name>A0A4Y7SSL0_COPMI</name>
<proteinExistence type="predicted"/>
<comment type="caution">
    <text evidence="2">The sequence shown here is derived from an EMBL/GenBank/DDBJ whole genome shotgun (WGS) entry which is preliminary data.</text>
</comment>
<evidence type="ECO:0000256" key="1">
    <source>
        <dbReference type="SAM" id="Phobius"/>
    </source>
</evidence>
<feature type="transmembrane region" description="Helical" evidence="1">
    <location>
        <begin position="42"/>
        <end position="62"/>
    </location>
</feature>
<protein>
    <submittedName>
        <fullName evidence="2">Uncharacterized protein</fullName>
    </submittedName>
</protein>
<keyword evidence="1" id="KW-0812">Transmembrane</keyword>
<organism evidence="2 3">
    <name type="scientific">Coprinellus micaceus</name>
    <name type="common">Glistening ink-cap mushroom</name>
    <name type="synonym">Coprinus micaceus</name>
    <dbReference type="NCBI Taxonomy" id="71717"/>
    <lineage>
        <taxon>Eukaryota</taxon>
        <taxon>Fungi</taxon>
        <taxon>Dikarya</taxon>
        <taxon>Basidiomycota</taxon>
        <taxon>Agaricomycotina</taxon>
        <taxon>Agaricomycetes</taxon>
        <taxon>Agaricomycetidae</taxon>
        <taxon>Agaricales</taxon>
        <taxon>Agaricineae</taxon>
        <taxon>Psathyrellaceae</taxon>
        <taxon>Coprinellus</taxon>
    </lineage>
</organism>
<keyword evidence="1" id="KW-1133">Transmembrane helix</keyword>
<evidence type="ECO:0000313" key="3">
    <source>
        <dbReference type="Proteomes" id="UP000298030"/>
    </source>
</evidence>
<gene>
    <name evidence="2" type="ORF">FA13DRAFT_1307600</name>
</gene>
<dbReference type="EMBL" id="QPFP01000065">
    <property type="protein sequence ID" value="TEB24594.1"/>
    <property type="molecule type" value="Genomic_DNA"/>
</dbReference>
<keyword evidence="1" id="KW-0472">Membrane</keyword>
<keyword evidence="3" id="KW-1185">Reference proteome</keyword>
<accession>A0A4Y7SSL0</accession>
<sequence>MLAFALPFMFSFAFPTHPSVFIVMSRPRSHASLHTHLMICLRLPMASTILIILITYFILYIFDLRTR</sequence>
<evidence type="ECO:0000313" key="2">
    <source>
        <dbReference type="EMBL" id="TEB24594.1"/>
    </source>
</evidence>
<reference evidence="2 3" key="1">
    <citation type="journal article" date="2019" name="Nat. Ecol. Evol.">
        <title>Megaphylogeny resolves global patterns of mushroom evolution.</title>
        <authorList>
            <person name="Varga T."/>
            <person name="Krizsan K."/>
            <person name="Foldi C."/>
            <person name="Dima B."/>
            <person name="Sanchez-Garcia M."/>
            <person name="Sanchez-Ramirez S."/>
            <person name="Szollosi G.J."/>
            <person name="Szarkandi J.G."/>
            <person name="Papp V."/>
            <person name="Albert L."/>
            <person name="Andreopoulos W."/>
            <person name="Angelini C."/>
            <person name="Antonin V."/>
            <person name="Barry K.W."/>
            <person name="Bougher N.L."/>
            <person name="Buchanan P."/>
            <person name="Buyck B."/>
            <person name="Bense V."/>
            <person name="Catcheside P."/>
            <person name="Chovatia M."/>
            <person name="Cooper J."/>
            <person name="Damon W."/>
            <person name="Desjardin D."/>
            <person name="Finy P."/>
            <person name="Geml J."/>
            <person name="Haridas S."/>
            <person name="Hughes K."/>
            <person name="Justo A."/>
            <person name="Karasinski D."/>
            <person name="Kautmanova I."/>
            <person name="Kiss B."/>
            <person name="Kocsube S."/>
            <person name="Kotiranta H."/>
            <person name="LaButti K.M."/>
            <person name="Lechner B.E."/>
            <person name="Liimatainen K."/>
            <person name="Lipzen A."/>
            <person name="Lukacs Z."/>
            <person name="Mihaltcheva S."/>
            <person name="Morgado L.N."/>
            <person name="Niskanen T."/>
            <person name="Noordeloos M.E."/>
            <person name="Ohm R.A."/>
            <person name="Ortiz-Santana B."/>
            <person name="Ovrebo C."/>
            <person name="Racz N."/>
            <person name="Riley R."/>
            <person name="Savchenko A."/>
            <person name="Shiryaev A."/>
            <person name="Soop K."/>
            <person name="Spirin V."/>
            <person name="Szebenyi C."/>
            <person name="Tomsovsky M."/>
            <person name="Tulloss R.E."/>
            <person name="Uehling J."/>
            <person name="Grigoriev I.V."/>
            <person name="Vagvolgyi C."/>
            <person name="Papp T."/>
            <person name="Martin F.M."/>
            <person name="Miettinen O."/>
            <person name="Hibbett D.S."/>
            <person name="Nagy L.G."/>
        </authorList>
    </citation>
    <scope>NUCLEOTIDE SEQUENCE [LARGE SCALE GENOMIC DNA]</scope>
    <source>
        <strain evidence="2 3">FP101781</strain>
    </source>
</reference>